<dbReference type="EMBL" id="BGPR01035581">
    <property type="protein sequence ID" value="GBO10468.1"/>
    <property type="molecule type" value="Genomic_DNA"/>
</dbReference>
<evidence type="ECO:0000256" key="1">
    <source>
        <dbReference type="SAM" id="MobiDB-lite"/>
    </source>
</evidence>
<keyword evidence="3" id="KW-1185">Reference proteome</keyword>
<dbReference type="AlphaFoldDB" id="A0A4Y2UCA1"/>
<comment type="caution">
    <text evidence="2">The sequence shown here is derived from an EMBL/GenBank/DDBJ whole genome shotgun (WGS) entry which is preliminary data.</text>
</comment>
<protein>
    <recommendedName>
        <fullName evidence="4">DUF4817 domain-containing protein</fullName>
    </recommendedName>
</protein>
<evidence type="ECO:0000313" key="2">
    <source>
        <dbReference type="EMBL" id="GBO10468.1"/>
    </source>
</evidence>
<evidence type="ECO:0000313" key="3">
    <source>
        <dbReference type="Proteomes" id="UP000499080"/>
    </source>
</evidence>
<feature type="compositionally biased region" description="Polar residues" evidence="1">
    <location>
        <begin position="67"/>
        <end position="78"/>
    </location>
</feature>
<name>A0A4Y2UCA1_ARAVE</name>
<feature type="region of interest" description="Disordered" evidence="1">
    <location>
        <begin position="53"/>
        <end position="78"/>
    </location>
</feature>
<organism evidence="2 3">
    <name type="scientific">Araneus ventricosus</name>
    <name type="common">Orbweaver spider</name>
    <name type="synonym">Epeira ventricosa</name>
    <dbReference type="NCBI Taxonomy" id="182803"/>
    <lineage>
        <taxon>Eukaryota</taxon>
        <taxon>Metazoa</taxon>
        <taxon>Ecdysozoa</taxon>
        <taxon>Arthropoda</taxon>
        <taxon>Chelicerata</taxon>
        <taxon>Arachnida</taxon>
        <taxon>Araneae</taxon>
        <taxon>Araneomorphae</taxon>
        <taxon>Entelegynae</taxon>
        <taxon>Araneoidea</taxon>
        <taxon>Araneidae</taxon>
        <taxon>Araneus</taxon>
    </lineage>
</organism>
<proteinExistence type="predicted"/>
<dbReference type="OrthoDB" id="8117402at2759"/>
<gene>
    <name evidence="2" type="ORF">AVEN_223721_1</name>
</gene>
<dbReference type="Proteomes" id="UP000499080">
    <property type="component" value="Unassembled WGS sequence"/>
</dbReference>
<evidence type="ECO:0008006" key="4">
    <source>
        <dbReference type="Google" id="ProtNLM"/>
    </source>
</evidence>
<reference evidence="2 3" key="1">
    <citation type="journal article" date="2019" name="Sci. Rep.">
        <title>Orb-weaving spider Araneus ventricosus genome elucidates the spidroin gene catalogue.</title>
        <authorList>
            <person name="Kono N."/>
            <person name="Nakamura H."/>
            <person name="Ohtoshi R."/>
            <person name="Moran D.A.P."/>
            <person name="Shinohara A."/>
            <person name="Yoshida Y."/>
            <person name="Fujiwara M."/>
            <person name="Mori M."/>
            <person name="Tomita M."/>
            <person name="Arakawa K."/>
        </authorList>
    </citation>
    <scope>NUCLEOTIDE SEQUENCE [LARGE SCALE GENOMIC DNA]</scope>
</reference>
<accession>A0A4Y2UCA1</accession>
<sequence>MPLTKEERINIILLTGSGSTRHIANTFDATHRTKITHDTVAKPFTKFKRTVSVADASRSGRPKTATDEVTSTQVLTDSVGQGSDVSLRKWESAKAMS</sequence>